<dbReference type="EMBL" id="JBHSDK010000001">
    <property type="protein sequence ID" value="MFC4333593.1"/>
    <property type="molecule type" value="Genomic_DNA"/>
</dbReference>
<evidence type="ECO:0000313" key="2">
    <source>
        <dbReference type="EMBL" id="MFC4333593.1"/>
    </source>
</evidence>
<name>A0ABV8TT00_9ACTN</name>
<protein>
    <submittedName>
        <fullName evidence="2">DUF4956 domain-containing protein</fullName>
    </submittedName>
</protein>
<evidence type="ECO:0000313" key="3">
    <source>
        <dbReference type="Proteomes" id="UP001595823"/>
    </source>
</evidence>
<keyword evidence="1" id="KW-0812">Transmembrane</keyword>
<sequence>MTAWFWYALFIDIAAVTTMAVVIYYRRHRRSDLMFAYIALNIGVFSVASLMLTQQVELAVAFGLFGVLSIIRLRSDAISQREIGYYFTALALGLITSIGSGHPLAMTGFAALLPLVLYIADHPRFSGSVERCSITLDRVVQDPAELEAELSRRLRGRVVQTKTDRVDYVRDTMLVEVKYRPWPADRPVAPVYADR</sequence>
<keyword evidence="3" id="KW-1185">Reference proteome</keyword>
<evidence type="ECO:0000256" key="1">
    <source>
        <dbReference type="SAM" id="Phobius"/>
    </source>
</evidence>
<accession>A0ABV8TT00</accession>
<feature type="transmembrane region" description="Helical" evidence="1">
    <location>
        <begin position="58"/>
        <end position="75"/>
    </location>
</feature>
<feature type="transmembrane region" description="Helical" evidence="1">
    <location>
        <begin position="33"/>
        <end position="52"/>
    </location>
</feature>
<proteinExistence type="predicted"/>
<dbReference type="Pfam" id="PF16316">
    <property type="entry name" value="DUF4956"/>
    <property type="match status" value="1"/>
</dbReference>
<feature type="transmembrane region" description="Helical" evidence="1">
    <location>
        <begin position="6"/>
        <end position="26"/>
    </location>
</feature>
<dbReference type="Proteomes" id="UP001595823">
    <property type="component" value="Unassembled WGS sequence"/>
</dbReference>
<keyword evidence="1" id="KW-0472">Membrane</keyword>
<keyword evidence="1" id="KW-1133">Transmembrane helix</keyword>
<organism evidence="2 3">
    <name type="scientific">Salininema proteolyticum</name>
    <dbReference type="NCBI Taxonomy" id="1607685"/>
    <lineage>
        <taxon>Bacteria</taxon>
        <taxon>Bacillati</taxon>
        <taxon>Actinomycetota</taxon>
        <taxon>Actinomycetes</taxon>
        <taxon>Glycomycetales</taxon>
        <taxon>Glycomycetaceae</taxon>
        <taxon>Salininema</taxon>
    </lineage>
</organism>
<dbReference type="RefSeq" id="WP_380617334.1">
    <property type="nucleotide sequence ID" value="NZ_JBHSDK010000001.1"/>
</dbReference>
<dbReference type="InterPro" id="IPR032531">
    <property type="entry name" value="DUF4956"/>
</dbReference>
<comment type="caution">
    <text evidence="2">The sequence shown here is derived from an EMBL/GenBank/DDBJ whole genome shotgun (WGS) entry which is preliminary data.</text>
</comment>
<feature type="transmembrane region" description="Helical" evidence="1">
    <location>
        <begin position="82"/>
        <end position="98"/>
    </location>
</feature>
<gene>
    <name evidence="2" type="ORF">ACFPET_00065</name>
</gene>
<reference evidence="3" key="1">
    <citation type="journal article" date="2019" name="Int. J. Syst. Evol. Microbiol.">
        <title>The Global Catalogue of Microorganisms (GCM) 10K type strain sequencing project: providing services to taxonomists for standard genome sequencing and annotation.</title>
        <authorList>
            <consortium name="The Broad Institute Genomics Platform"/>
            <consortium name="The Broad Institute Genome Sequencing Center for Infectious Disease"/>
            <person name="Wu L."/>
            <person name="Ma J."/>
        </authorList>
    </citation>
    <scope>NUCLEOTIDE SEQUENCE [LARGE SCALE GENOMIC DNA]</scope>
    <source>
        <strain evidence="3">IBRC-M 10908</strain>
    </source>
</reference>